<keyword evidence="3" id="KW-1185">Reference proteome</keyword>
<reference evidence="2 3" key="1">
    <citation type="submission" date="2019-11" db="EMBL/GenBank/DDBJ databases">
        <title>Whole genome sequence of Oryza granulata.</title>
        <authorList>
            <person name="Li W."/>
        </authorList>
    </citation>
    <scope>NUCLEOTIDE SEQUENCE [LARGE SCALE GENOMIC DNA]</scope>
    <source>
        <strain evidence="3">cv. Menghai</strain>
        <tissue evidence="2">Leaf</tissue>
    </source>
</reference>
<proteinExistence type="predicted"/>
<accession>A0A6G1C0J5</accession>
<feature type="compositionally biased region" description="Gly residues" evidence="1">
    <location>
        <begin position="1"/>
        <end position="10"/>
    </location>
</feature>
<evidence type="ECO:0000313" key="2">
    <source>
        <dbReference type="EMBL" id="KAF0893682.1"/>
    </source>
</evidence>
<comment type="caution">
    <text evidence="2">The sequence shown here is derived from an EMBL/GenBank/DDBJ whole genome shotgun (WGS) entry which is preliminary data.</text>
</comment>
<dbReference type="Proteomes" id="UP000479710">
    <property type="component" value="Unassembled WGS sequence"/>
</dbReference>
<dbReference type="EMBL" id="SPHZ02000011">
    <property type="protein sequence ID" value="KAF0893682.1"/>
    <property type="molecule type" value="Genomic_DNA"/>
</dbReference>
<evidence type="ECO:0000313" key="3">
    <source>
        <dbReference type="Proteomes" id="UP000479710"/>
    </source>
</evidence>
<evidence type="ECO:0000256" key="1">
    <source>
        <dbReference type="SAM" id="MobiDB-lite"/>
    </source>
</evidence>
<name>A0A6G1C0J5_9ORYZ</name>
<organism evidence="2 3">
    <name type="scientific">Oryza meyeriana var. granulata</name>
    <dbReference type="NCBI Taxonomy" id="110450"/>
    <lineage>
        <taxon>Eukaryota</taxon>
        <taxon>Viridiplantae</taxon>
        <taxon>Streptophyta</taxon>
        <taxon>Embryophyta</taxon>
        <taxon>Tracheophyta</taxon>
        <taxon>Spermatophyta</taxon>
        <taxon>Magnoliopsida</taxon>
        <taxon>Liliopsida</taxon>
        <taxon>Poales</taxon>
        <taxon>Poaceae</taxon>
        <taxon>BOP clade</taxon>
        <taxon>Oryzoideae</taxon>
        <taxon>Oryzeae</taxon>
        <taxon>Oryzinae</taxon>
        <taxon>Oryza</taxon>
        <taxon>Oryza meyeriana</taxon>
    </lineage>
</organism>
<feature type="region of interest" description="Disordered" evidence="1">
    <location>
        <begin position="31"/>
        <end position="60"/>
    </location>
</feature>
<feature type="compositionally biased region" description="Low complexity" evidence="1">
    <location>
        <begin position="42"/>
        <end position="51"/>
    </location>
</feature>
<protein>
    <submittedName>
        <fullName evidence="2">Uncharacterized protein</fullName>
    </submittedName>
</protein>
<feature type="region of interest" description="Disordered" evidence="1">
    <location>
        <begin position="1"/>
        <end position="20"/>
    </location>
</feature>
<dbReference type="AlphaFoldDB" id="A0A6G1C0J5"/>
<sequence length="134" mass="14110">MTMGSHGRGTSGPWDPVPLCRPISQRPLRRLLPLSPLPSPVAPTATTARRLFTNGASTEEKLGMATTLDRLGTPSCIVTSPPQDQAARTHCTIASIAPHRVVTPFDPATPISSPRCIASSASTLICHHAESQAP</sequence>
<gene>
    <name evidence="2" type="ORF">E2562_029181</name>
</gene>